<dbReference type="InterPro" id="IPR027417">
    <property type="entry name" value="P-loop_NTPase"/>
</dbReference>
<dbReference type="InterPro" id="IPR004780">
    <property type="entry name" value="SRP"/>
</dbReference>
<evidence type="ECO:0000259" key="11">
    <source>
        <dbReference type="PROSITE" id="PS00300"/>
    </source>
</evidence>
<keyword evidence="9" id="KW-0687">Ribonucleoprotein</keyword>
<dbReference type="SUPFAM" id="SSF47364">
    <property type="entry name" value="Domain of the SRP/SRP receptor G-proteins"/>
    <property type="match status" value="1"/>
</dbReference>
<dbReference type="AlphaFoldDB" id="A0A382HL16"/>
<dbReference type="InterPro" id="IPR036225">
    <property type="entry name" value="SRP/SRP_N"/>
</dbReference>
<dbReference type="PROSITE" id="PS00300">
    <property type="entry name" value="SRP54"/>
    <property type="match status" value="1"/>
</dbReference>
<evidence type="ECO:0000256" key="9">
    <source>
        <dbReference type="ARBA" id="ARBA00023274"/>
    </source>
</evidence>
<dbReference type="GO" id="GO:0005525">
    <property type="term" value="F:GTP binding"/>
    <property type="evidence" value="ECO:0007669"/>
    <property type="project" value="UniProtKB-KW"/>
</dbReference>
<dbReference type="Pfam" id="PF02881">
    <property type="entry name" value="SRP54_N"/>
    <property type="match status" value="1"/>
</dbReference>
<dbReference type="HAMAP" id="MF_00306">
    <property type="entry name" value="SRP54"/>
    <property type="match status" value="1"/>
</dbReference>
<dbReference type="EMBL" id="UINC01061600">
    <property type="protein sequence ID" value="SVB87343.1"/>
    <property type="molecule type" value="Genomic_DNA"/>
</dbReference>
<name>A0A382HL16_9ZZZZ</name>
<dbReference type="InterPro" id="IPR013822">
    <property type="entry name" value="Signal_recog_particl_SRP54_hlx"/>
</dbReference>
<dbReference type="PANTHER" id="PTHR11564:SF5">
    <property type="entry name" value="SIGNAL RECOGNITION PARTICLE SUBUNIT SRP54"/>
    <property type="match status" value="1"/>
</dbReference>
<evidence type="ECO:0000256" key="7">
    <source>
        <dbReference type="ARBA" id="ARBA00023134"/>
    </source>
</evidence>
<dbReference type="InterPro" id="IPR036891">
    <property type="entry name" value="Signal_recog_part_SRP54_M_sf"/>
</dbReference>
<keyword evidence="4" id="KW-0547">Nucleotide-binding</keyword>
<evidence type="ECO:0000256" key="1">
    <source>
        <dbReference type="ARBA" id="ARBA00004496"/>
    </source>
</evidence>
<evidence type="ECO:0000256" key="2">
    <source>
        <dbReference type="ARBA" id="ARBA00005450"/>
    </source>
</evidence>
<keyword evidence="8" id="KW-0733">Signal recognition particle</keyword>
<dbReference type="EC" id="3.6.5.4" evidence="10"/>
<dbReference type="InterPro" id="IPR000897">
    <property type="entry name" value="SRP54_GTPase_dom"/>
</dbReference>
<dbReference type="SMART" id="SM00963">
    <property type="entry name" value="SRP54_N"/>
    <property type="match status" value="1"/>
</dbReference>
<dbReference type="SUPFAM" id="SSF52540">
    <property type="entry name" value="P-loop containing nucleoside triphosphate hydrolases"/>
    <property type="match status" value="1"/>
</dbReference>
<dbReference type="Gene3D" id="1.10.260.30">
    <property type="entry name" value="Signal recognition particle, SRP54 subunit, M-domain"/>
    <property type="match status" value="1"/>
</dbReference>
<dbReference type="PANTHER" id="PTHR11564">
    <property type="entry name" value="SIGNAL RECOGNITION PARTICLE 54K PROTEIN SRP54"/>
    <property type="match status" value="1"/>
</dbReference>
<accession>A0A382HL16</accession>
<dbReference type="Pfam" id="PF02978">
    <property type="entry name" value="SRP_SPB"/>
    <property type="match status" value="1"/>
</dbReference>
<evidence type="ECO:0000256" key="8">
    <source>
        <dbReference type="ARBA" id="ARBA00023135"/>
    </source>
</evidence>
<proteinExistence type="inferred from homology"/>
<sequence>ELSEKLDSALKKLRQRGVLTEPMVKDGLREVRRVLLEADVNFRVTREFLERVQDRALGQAVLKGVSPGQQIVKVVYAELARLFGDEPPIVTITPNRTSVILMVGLQGSGKTTTAAKLARRLGRQGKSSMLAACDLQRPAAIEQLQTLGSQIELPVFAGRFGGDPISAAVSARKEAVATGHDVLVVDTAGRIQIDEELMEELVRIKDAVHPTEILLVADAMTGQEAVKIAKGFDDALDITGIVMTKMDSDARGGAALSMHGVTGKPIKFLGVGEGMDDLDTADPERLAGRILQMGDVVSLVERAQVAIDEEEQARLQEKVMGKGRFTLEDFLISMRQVEKMGPLEQLMKLIPGANKMKIPVGNLDPKRLKHMEAIILSMTQKERRMPDILNASRRVRIAKGSGRPVSEVNRLLKQFKQMQTFLKQMRGMAGGRGLPSLPFSS</sequence>
<dbReference type="GO" id="GO:0005786">
    <property type="term" value="C:signal recognition particle, endoplasmic reticulum targeting"/>
    <property type="evidence" value="ECO:0007669"/>
    <property type="project" value="UniProtKB-KW"/>
</dbReference>
<dbReference type="Pfam" id="PF00448">
    <property type="entry name" value="SRP54"/>
    <property type="match status" value="1"/>
</dbReference>
<dbReference type="CDD" id="cd18539">
    <property type="entry name" value="SRP_G"/>
    <property type="match status" value="1"/>
</dbReference>
<gene>
    <name evidence="12" type="ORF">METZ01_LOCUS240197</name>
</gene>
<comment type="subcellular location">
    <subcellularLocation>
        <location evidence="1">Cytoplasm</location>
    </subcellularLocation>
</comment>
<comment type="similarity">
    <text evidence="2">Belongs to the GTP-binding SRP family. SRP54 subfamily.</text>
</comment>
<evidence type="ECO:0000256" key="3">
    <source>
        <dbReference type="ARBA" id="ARBA00022490"/>
    </source>
</evidence>
<dbReference type="SMART" id="SM00382">
    <property type="entry name" value="AAA"/>
    <property type="match status" value="1"/>
</dbReference>
<feature type="non-terminal residue" evidence="12">
    <location>
        <position position="1"/>
    </location>
</feature>
<dbReference type="SMART" id="SM00962">
    <property type="entry name" value="SRP54"/>
    <property type="match status" value="1"/>
</dbReference>
<evidence type="ECO:0000256" key="10">
    <source>
        <dbReference type="ARBA" id="ARBA00035672"/>
    </source>
</evidence>
<protein>
    <recommendedName>
        <fullName evidence="10">signal-recognition-particle GTPase</fullName>
        <ecNumber evidence="10">3.6.5.4</ecNumber>
    </recommendedName>
</protein>
<dbReference type="Gene3D" id="1.20.120.140">
    <property type="entry name" value="Signal recognition particle SRP54, nucleotide-binding domain"/>
    <property type="match status" value="1"/>
</dbReference>
<reference evidence="12" key="1">
    <citation type="submission" date="2018-05" db="EMBL/GenBank/DDBJ databases">
        <authorList>
            <person name="Lanie J.A."/>
            <person name="Ng W.-L."/>
            <person name="Kazmierczak K.M."/>
            <person name="Andrzejewski T.M."/>
            <person name="Davidsen T.M."/>
            <person name="Wayne K.J."/>
            <person name="Tettelin H."/>
            <person name="Glass J.I."/>
            <person name="Rusch D."/>
            <person name="Podicherti R."/>
            <person name="Tsui H.-C.T."/>
            <person name="Winkler M.E."/>
        </authorList>
    </citation>
    <scope>NUCLEOTIDE SEQUENCE</scope>
</reference>
<keyword evidence="6" id="KW-0694">RNA-binding</keyword>
<evidence type="ECO:0000313" key="12">
    <source>
        <dbReference type="EMBL" id="SVB87343.1"/>
    </source>
</evidence>
<organism evidence="12">
    <name type="scientific">marine metagenome</name>
    <dbReference type="NCBI Taxonomy" id="408172"/>
    <lineage>
        <taxon>unclassified sequences</taxon>
        <taxon>metagenomes</taxon>
        <taxon>ecological metagenomes</taxon>
    </lineage>
</organism>
<dbReference type="InterPro" id="IPR042101">
    <property type="entry name" value="SRP54_N_sf"/>
</dbReference>
<dbReference type="NCBIfam" id="TIGR00959">
    <property type="entry name" value="ffh"/>
    <property type="match status" value="1"/>
</dbReference>
<dbReference type="Gene3D" id="3.40.50.300">
    <property type="entry name" value="P-loop containing nucleotide triphosphate hydrolases"/>
    <property type="match status" value="1"/>
</dbReference>
<dbReference type="GO" id="GO:0003924">
    <property type="term" value="F:GTPase activity"/>
    <property type="evidence" value="ECO:0007669"/>
    <property type="project" value="InterPro"/>
</dbReference>
<keyword evidence="5" id="KW-0378">Hydrolase</keyword>
<dbReference type="InterPro" id="IPR004125">
    <property type="entry name" value="Signal_recog_particle_SRP54_M"/>
</dbReference>
<evidence type="ECO:0000256" key="6">
    <source>
        <dbReference type="ARBA" id="ARBA00022884"/>
    </source>
</evidence>
<dbReference type="InterPro" id="IPR003593">
    <property type="entry name" value="AAA+_ATPase"/>
</dbReference>
<dbReference type="GO" id="GO:0006614">
    <property type="term" value="P:SRP-dependent cotranslational protein targeting to membrane"/>
    <property type="evidence" value="ECO:0007669"/>
    <property type="project" value="InterPro"/>
</dbReference>
<feature type="domain" description="SRP54-type proteins GTP-binding" evidence="11">
    <location>
        <begin position="265"/>
        <end position="278"/>
    </location>
</feature>
<keyword evidence="7" id="KW-0342">GTP-binding</keyword>
<dbReference type="SUPFAM" id="SSF47446">
    <property type="entry name" value="Signal peptide-binding domain"/>
    <property type="match status" value="1"/>
</dbReference>
<keyword evidence="3" id="KW-0963">Cytoplasm</keyword>
<evidence type="ECO:0000256" key="4">
    <source>
        <dbReference type="ARBA" id="ARBA00022741"/>
    </source>
</evidence>
<dbReference type="InterPro" id="IPR022941">
    <property type="entry name" value="SRP54"/>
</dbReference>
<dbReference type="GO" id="GO:0008312">
    <property type="term" value="F:7S RNA binding"/>
    <property type="evidence" value="ECO:0007669"/>
    <property type="project" value="InterPro"/>
</dbReference>
<evidence type="ECO:0000256" key="5">
    <source>
        <dbReference type="ARBA" id="ARBA00022801"/>
    </source>
</evidence>